<dbReference type="AlphaFoldDB" id="A0A4D4J3Y7"/>
<dbReference type="InterPro" id="IPR014729">
    <property type="entry name" value="Rossmann-like_a/b/a_fold"/>
</dbReference>
<keyword evidence="2" id="KW-0547">Nucleotide-binding</keyword>
<dbReference type="SUPFAM" id="SSF52402">
    <property type="entry name" value="Adenine nucleotide alpha hydrolases-like"/>
    <property type="match status" value="2"/>
</dbReference>
<name>A0A4D4J3Y7_9PSEU</name>
<dbReference type="Proteomes" id="UP000298860">
    <property type="component" value="Unassembled WGS sequence"/>
</dbReference>
<organism evidence="5 6">
    <name type="scientific">Gandjariella thermophila</name>
    <dbReference type="NCBI Taxonomy" id="1931992"/>
    <lineage>
        <taxon>Bacteria</taxon>
        <taxon>Bacillati</taxon>
        <taxon>Actinomycetota</taxon>
        <taxon>Actinomycetes</taxon>
        <taxon>Pseudonocardiales</taxon>
        <taxon>Pseudonocardiaceae</taxon>
        <taxon>Gandjariella</taxon>
    </lineage>
</organism>
<evidence type="ECO:0000313" key="5">
    <source>
        <dbReference type="EMBL" id="GDY28697.1"/>
    </source>
</evidence>
<sequence>MAGDARAPVMVAGVDGSGRALQAVRWAAAGAARRHLRLRLVHAQAVTGTAYPGASAVPQGVYDAMTEQAERWLIQARDAALEVAPELAVDTERHESPAVATLLEQSRTARMVVLGSRGLGGFTGLLVGSTAVALAAHADCPVTVVRGRATGEPPPAGGPVVVGVDGSPASEAAIEVAFDEASFSGADLLAVHTWSDVTVRGAFDMPGIDIDWERVAADEQRLLAERMAGWQEKHPDVRVRRMVTRDRPVRSLLAQGEGARLIVVGSRGRGGFAGMVLGSTSQALLHHAPCPVTVARPVRGG</sequence>
<dbReference type="EMBL" id="BJFL01000001">
    <property type="protein sequence ID" value="GDY28697.1"/>
    <property type="molecule type" value="Genomic_DNA"/>
</dbReference>
<dbReference type="InterPro" id="IPR006016">
    <property type="entry name" value="UspA"/>
</dbReference>
<dbReference type="GO" id="GO:0005524">
    <property type="term" value="F:ATP binding"/>
    <property type="evidence" value="ECO:0007669"/>
    <property type="project" value="UniProtKB-KW"/>
</dbReference>
<proteinExistence type="inferred from homology"/>
<dbReference type="PANTHER" id="PTHR46268:SF27">
    <property type="entry name" value="UNIVERSAL STRESS PROTEIN RV2623"/>
    <property type="match status" value="1"/>
</dbReference>
<evidence type="ECO:0000256" key="3">
    <source>
        <dbReference type="ARBA" id="ARBA00022840"/>
    </source>
</evidence>
<dbReference type="RefSeq" id="WP_137811884.1">
    <property type="nucleotide sequence ID" value="NZ_BJFL01000001.1"/>
</dbReference>
<reference evidence="6" key="1">
    <citation type="submission" date="2019-04" db="EMBL/GenBank/DDBJ databases">
        <title>Draft genome sequence of Pseudonocardiaceae bacterium SL3-2-4.</title>
        <authorList>
            <person name="Ningsih F."/>
            <person name="Yokota A."/>
            <person name="Sakai Y."/>
            <person name="Nanatani K."/>
            <person name="Yabe S."/>
            <person name="Oetari A."/>
            <person name="Sjamsuridzal W."/>
        </authorList>
    </citation>
    <scope>NUCLEOTIDE SEQUENCE [LARGE SCALE GENOMIC DNA]</scope>
    <source>
        <strain evidence="6">SL3-2-4</strain>
    </source>
</reference>
<gene>
    <name evidence="5" type="ORF">GTS_03300</name>
</gene>
<accession>A0A4D4J3Y7</accession>
<dbReference type="InterPro" id="IPR006015">
    <property type="entry name" value="Universal_stress_UspA"/>
</dbReference>
<dbReference type="Gene3D" id="3.40.50.620">
    <property type="entry name" value="HUPs"/>
    <property type="match status" value="2"/>
</dbReference>
<protein>
    <submittedName>
        <fullName evidence="5">Universal stress protein</fullName>
    </submittedName>
</protein>
<dbReference type="OrthoDB" id="3404132at2"/>
<feature type="domain" description="UspA" evidence="4">
    <location>
        <begin position="159"/>
        <end position="296"/>
    </location>
</feature>
<keyword evidence="3" id="KW-0067">ATP-binding</keyword>
<keyword evidence="6" id="KW-1185">Reference proteome</keyword>
<evidence type="ECO:0000313" key="6">
    <source>
        <dbReference type="Proteomes" id="UP000298860"/>
    </source>
</evidence>
<evidence type="ECO:0000259" key="4">
    <source>
        <dbReference type="Pfam" id="PF00582"/>
    </source>
</evidence>
<dbReference type="PANTHER" id="PTHR46268">
    <property type="entry name" value="STRESS RESPONSE PROTEIN NHAX"/>
    <property type="match status" value="1"/>
</dbReference>
<dbReference type="PRINTS" id="PR01438">
    <property type="entry name" value="UNVRSLSTRESS"/>
</dbReference>
<comment type="similarity">
    <text evidence="1">Belongs to the universal stress protein A family.</text>
</comment>
<feature type="domain" description="UspA" evidence="4">
    <location>
        <begin position="10"/>
        <end position="146"/>
    </location>
</feature>
<evidence type="ECO:0000256" key="1">
    <source>
        <dbReference type="ARBA" id="ARBA00008791"/>
    </source>
</evidence>
<evidence type="ECO:0000256" key="2">
    <source>
        <dbReference type="ARBA" id="ARBA00022741"/>
    </source>
</evidence>
<comment type="caution">
    <text evidence="5">The sequence shown here is derived from an EMBL/GenBank/DDBJ whole genome shotgun (WGS) entry which is preliminary data.</text>
</comment>
<dbReference type="Pfam" id="PF00582">
    <property type="entry name" value="Usp"/>
    <property type="match status" value="2"/>
</dbReference>